<keyword evidence="1" id="KW-1133">Transmembrane helix</keyword>
<evidence type="ECO:0000313" key="3">
    <source>
        <dbReference type="EMBL" id="MEJ8814542.1"/>
    </source>
</evidence>
<evidence type="ECO:0000256" key="1">
    <source>
        <dbReference type="SAM" id="Phobius"/>
    </source>
</evidence>
<name>A0ABU8VLJ9_9BURK</name>
<dbReference type="Proteomes" id="UP001365846">
    <property type="component" value="Unassembled WGS sequence"/>
</dbReference>
<keyword evidence="1" id="KW-0812">Transmembrane</keyword>
<gene>
    <name evidence="3" type="ORF">WKW77_25925</name>
</gene>
<evidence type="ECO:0008006" key="5">
    <source>
        <dbReference type="Google" id="ProtNLM"/>
    </source>
</evidence>
<sequence>MTTIRIAPLCAASPMYLLSTTARAATSFELGVAESWLIAAVLIAGLVGSILTALVVVWRRKMKTAAEAIAAARERSLKRHTQRMATEFAEPRF</sequence>
<proteinExistence type="predicted"/>
<accession>A0ABU8VLJ9</accession>
<keyword evidence="4" id="KW-1185">Reference proteome</keyword>
<feature type="chain" id="PRO_5045137745" description="Lipopolysaccharide assembly protein A domain-containing protein" evidence="2">
    <location>
        <begin position="25"/>
        <end position="93"/>
    </location>
</feature>
<reference evidence="3 4" key="1">
    <citation type="submission" date="2024-03" db="EMBL/GenBank/DDBJ databases">
        <title>Novel species of the genus Variovorax.</title>
        <authorList>
            <person name="Liu Q."/>
            <person name="Xin Y.-H."/>
        </authorList>
    </citation>
    <scope>NUCLEOTIDE SEQUENCE [LARGE SCALE GENOMIC DNA]</scope>
    <source>
        <strain evidence="3 4">KACC 18899</strain>
    </source>
</reference>
<feature type="transmembrane region" description="Helical" evidence="1">
    <location>
        <begin position="34"/>
        <end position="58"/>
    </location>
</feature>
<comment type="caution">
    <text evidence="3">The sequence shown here is derived from an EMBL/GenBank/DDBJ whole genome shotgun (WGS) entry which is preliminary data.</text>
</comment>
<evidence type="ECO:0000256" key="2">
    <source>
        <dbReference type="SAM" id="SignalP"/>
    </source>
</evidence>
<feature type="signal peptide" evidence="2">
    <location>
        <begin position="1"/>
        <end position="24"/>
    </location>
</feature>
<organism evidence="3 4">
    <name type="scientific">Variovorax ureilyticus</name>
    <dbReference type="NCBI Taxonomy" id="1836198"/>
    <lineage>
        <taxon>Bacteria</taxon>
        <taxon>Pseudomonadati</taxon>
        <taxon>Pseudomonadota</taxon>
        <taxon>Betaproteobacteria</taxon>
        <taxon>Burkholderiales</taxon>
        <taxon>Comamonadaceae</taxon>
        <taxon>Variovorax</taxon>
    </lineage>
</organism>
<dbReference type="EMBL" id="JBBKZU010000013">
    <property type="protein sequence ID" value="MEJ8814542.1"/>
    <property type="molecule type" value="Genomic_DNA"/>
</dbReference>
<keyword evidence="1" id="KW-0472">Membrane</keyword>
<keyword evidence="2" id="KW-0732">Signal</keyword>
<protein>
    <recommendedName>
        <fullName evidence="5">Lipopolysaccharide assembly protein A domain-containing protein</fullName>
    </recommendedName>
</protein>
<dbReference type="RefSeq" id="WP_340359768.1">
    <property type="nucleotide sequence ID" value="NZ_JBBKZU010000013.1"/>
</dbReference>
<evidence type="ECO:0000313" key="4">
    <source>
        <dbReference type="Proteomes" id="UP001365846"/>
    </source>
</evidence>